<sequence length="44" mass="4844">LAAASIGGNLFGLLGMIFFTPIFAVIYRLVKEFVVAKENQLDKK</sequence>
<keyword evidence="1" id="KW-1133">Transmembrane helix</keyword>
<feature type="transmembrane region" description="Helical" evidence="1">
    <location>
        <begin position="6"/>
        <end position="30"/>
    </location>
</feature>
<keyword evidence="1" id="KW-0812">Transmembrane</keyword>
<organism evidence="2 3">
    <name type="scientific">Streptococcus oralis</name>
    <dbReference type="NCBI Taxonomy" id="1303"/>
    <lineage>
        <taxon>Bacteria</taxon>
        <taxon>Bacillati</taxon>
        <taxon>Bacillota</taxon>
        <taxon>Bacilli</taxon>
        <taxon>Lactobacillales</taxon>
        <taxon>Streptococcaceae</taxon>
        <taxon>Streptococcus</taxon>
    </lineage>
</organism>
<dbReference type="EMBL" id="QEWJ01000001">
    <property type="protein sequence ID" value="RXX23172.1"/>
    <property type="molecule type" value="Genomic_DNA"/>
</dbReference>
<evidence type="ECO:0000313" key="2">
    <source>
        <dbReference type="EMBL" id="RXX23172.1"/>
    </source>
</evidence>
<proteinExistence type="predicted"/>
<gene>
    <name evidence="2" type="ORF">DF216_00005</name>
</gene>
<evidence type="ECO:0000256" key="1">
    <source>
        <dbReference type="SAM" id="Phobius"/>
    </source>
</evidence>
<evidence type="ECO:0000313" key="3">
    <source>
        <dbReference type="Proteomes" id="UP000289485"/>
    </source>
</evidence>
<comment type="caution">
    <text evidence="2">The sequence shown here is derived from an EMBL/GenBank/DDBJ whole genome shotgun (WGS) entry which is preliminary data.</text>
</comment>
<accession>A0A4Q2FNX2</accession>
<keyword evidence="1" id="KW-0472">Membrane</keyword>
<protein>
    <submittedName>
        <fullName evidence="2">AI-2E family transporter</fullName>
    </submittedName>
</protein>
<dbReference type="Proteomes" id="UP000289485">
    <property type="component" value="Unassembled WGS sequence"/>
</dbReference>
<name>A0A4Q2FNX2_STROR</name>
<reference evidence="2 3" key="1">
    <citation type="submission" date="2018-05" db="EMBL/GenBank/DDBJ databases">
        <title>Streptococcus from otitis media.</title>
        <authorList>
            <person name="Wayes A.M."/>
            <person name="Jakubovics N.S."/>
        </authorList>
    </citation>
    <scope>NUCLEOTIDE SEQUENCE [LARGE SCALE GENOMIC DNA]</scope>
    <source>
        <strain evidence="2 3">NU43</strain>
    </source>
</reference>
<dbReference type="AlphaFoldDB" id="A0A4Q2FNX2"/>
<feature type="non-terminal residue" evidence="2">
    <location>
        <position position="1"/>
    </location>
</feature>